<reference evidence="9 10" key="1">
    <citation type="submission" date="2019-12" db="EMBL/GenBank/DDBJ databases">
        <authorList>
            <person name="Scholz U."/>
            <person name="Mascher M."/>
            <person name="Fiebig A."/>
        </authorList>
    </citation>
    <scope>NUCLEOTIDE SEQUENCE</scope>
</reference>
<feature type="domain" description="E3 UFM1-protein ligase-like C-terminal" evidence="8">
    <location>
        <begin position="656"/>
        <end position="768"/>
    </location>
</feature>
<dbReference type="Pfam" id="PF09743">
    <property type="entry name" value="E3_UFM1_ligase"/>
    <property type="match status" value="1"/>
</dbReference>
<dbReference type="Proteomes" id="UP001189122">
    <property type="component" value="Unassembled WGS sequence"/>
</dbReference>
<keyword evidence="3" id="KW-0833">Ubl conjugation pathway</keyword>
<feature type="coiled-coil region" evidence="4">
    <location>
        <begin position="514"/>
        <end position="544"/>
    </location>
</feature>
<dbReference type="AlphaFoldDB" id="A0A7I8IBZ4"/>
<feature type="domain" description="E3 UFM1-protein ligase 1-like" evidence="7">
    <location>
        <begin position="524"/>
        <end position="651"/>
    </location>
</feature>
<dbReference type="EMBL" id="LR743588">
    <property type="protein sequence ID" value="CAA2615097.1"/>
    <property type="molecule type" value="Genomic_DNA"/>
</dbReference>
<name>A0A7I8IBZ4_SPIIN</name>
<dbReference type="InterPro" id="IPR018611">
    <property type="entry name" value="Ufl1"/>
</dbReference>
<evidence type="ECO:0000256" key="4">
    <source>
        <dbReference type="SAM" id="Coils"/>
    </source>
</evidence>
<dbReference type="Pfam" id="PF25041">
    <property type="entry name" value="UFL1_C"/>
    <property type="match status" value="1"/>
</dbReference>
<dbReference type="PANTHER" id="PTHR31057">
    <property type="entry name" value="E3 UFM1-PROTEIN LIGASE 1"/>
    <property type="match status" value="1"/>
</dbReference>
<accession>A0A7I8IBZ4</accession>
<dbReference type="GO" id="GO:0061666">
    <property type="term" value="F:UFM1 ligase activity"/>
    <property type="evidence" value="ECO:0007669"/>
    <property type="project" value="InterPro"/>
</dbReference>
<dbReference type="GO" id="GO:0005789">
    <property type="term" value="C:endoplasmic reticulum membrane"/>
    <property type="evidence" value="ECO:0007669"/>
    <property type="project" value="TreeGrafter"/>
</dbReference>
<keyword evidence="2" id="KW-0808">Transferase</keyword>
<evidence type="ECO:0000259" key="6">
    <source>
        <dbReference type="Pfam" id="PF09743"/>
    </source>
</evidence>
<evidence type="ECO:0000256" key="2">
    <source>
        <dbReference type="ARBA" id="ARBA00022679"/>
    </source>
</evidence>
<evidence type="ECO:0000256" key="3">
    <source>
        <dbReference type="ARBA" id="ARBA00022786"/>
    </source>
</evidence>
<evidence type="ECO:0000259" key="7">
    <source>
        <dbReference type="Pfam" id="PF23659"/>
    </source>
</evidence>
<sequence>MDDELLELQRQFEFAQQVKSSIRLSERNVVELVAKLQELGFIKFDLLHTVSGKEYITPDQLRFEMAAEIEKSGRVSLIDLSDIIGVDLYHIERQAQKIVSDDSGLMLIQGEVISQSYWNTIALAEIAAQYHVSSELVLSVLEPRLGSIIRGGQLYTPAYVARVSAMVRGAARVSPSLQYLLQEMVGSSGVSVETAFFQSLFNGLVKEGQILGSIRAGVQWTPSVFAHAQKESVESFYSQNSFISYDVLYKLAIPQPRQYLQSRYPDGIQLENVFVRTSMVEMLDAAVQDAIEHGNWIDCLSVLPASIDPLDASKLLSLSSSVQRALKSEKAVILGESCVFSSTYVKDLFEKMEKELETLSYNLSAGQMLEYHQSSVSSEVDVDDAAGKHIPEKGSKKKKGKLTGSAKTVMSESDPSSQENISTRSKKNQRKSKEAAPVAASVAKTGNTRVVGKVEESQNIPSEEWVMQRIMTLAPDLEEIGDPDDPQSLQKHLSSHLRPKLVISWKKKRNTLLMENAEKRRSLLDNLQKQLDEAVLDLLLYEKSLELFEDDPTTSNILHKHLLKTTAASIVDRFLLFLDTDNKLKNGVEVEDPRTRELCPCPLEIEAKNLSGGLSAKAQAAVDALEGKRVDSFLSALGSLAEECGLLVKKLDKKLERTLLHSYRKDLMSQVSSEMDPVALLPKVISLLYIQVHNRALQAPGRAISAALAKLKDKLPDSTYKTLADYHAATVTLLALLAAATGEEDDCSSDRILSKRELLESKMLEMKSVVLSNPSS</sequence>
<feature type="compositionally biased region" description="Polar residues" evidence="5">
    <location>
        <begin position="408"/>
        <end position="423"/>
    </location>
</feature>
<keyword evidence="10" id="KW-1185">Reference proteome</keyword>
<feature type="domain" description="E3 UFM1-protein ligase 1-like N-terminal" evidence="6">
    <location>
        <begin position="4"/>
        <end position="260"/>
    </location>
</feature>
<dbReference type="InterPro" id="IPR056579">
    <property type="entry name" value="Ufl1_N"/>
</dbReference>
<comment type="similarity">
    <text evidence="1">Belongs to the UFL1 family.</text>
</comment>
<evidence type="ECO:0000313" key="9">
    <source>
        <dbReference type="EMBL" id="CAA2615097.1"/>
    </source>
</evidence>
<evidence type="ECO:0000256" key="1">
    <source>
        <dbReference type="ARBA" id="ARBA00010789"/>
    </source>
</evidence>
<protein>
    <submittedName>
        <fullName evidence="9">Uncharacterized protein</fullName>
    </submittedName>
</protein>
<evidence type="ECO:0000313" key="10">
    <source>
        <dbReference type="Proteomes" id="UP001189122"/>
    </source>
</evidence>
<dbReference type="PANTHER" id="PTHR31057:SF0">
    <property type="entry name" value="E3 UFM1-PROTEIN LIGASE 1"/>
    <property type="match status" value="1"/>
</dbReference>
<keyword evidence="4" id="KW-0175">Coiled coil</keyword>
<dbReference type="EMBL" id="CACRZD030000001">
    <property type="protein sequence ID" value="CAA6654863.1"/>
    <property type="molecule type" value="Genomic_DNA"/>
</dbReference>
<organism evidence="9">
    <name type="scientific">Spirodela intermedia</name>
    <name type="common">Intermediate duckweed</name>
    <dbReference type="NCBI Taxonomy" id="51605"/>
    <lineage>
        <taxon>Eukaryota</taxon>
        <taxon>Viridiplantae</taxon>
        <taxon>Streptophyta</taxon>
        <taxon>Embryophyta</taxon>
        <taxon>Tracheophyta</taxon>
        <taxon>Spermatophyta</taxon>
        <taxon>Magnoliopsida</taxon>
        <taxon>Liliopsida</taxon>
        <taxon>Araceae</taxon>
        <taxon>Lemnoideae</taxon>
        <taxon>Spirodela</taxon>
    </lineage>
</organism>
<feature type="region of interest" description="Disordered" evidence="5">
    <location>
        <begin position="387"/>
        <end position="441"/>
    </location>
</feature>
<dbReference type="Pfam" id="PF25870">
    <property type="entry name" value="WHD_UFL1_5th"/>
    <property type="match status" value="1"/>
</dbReference>
<proteinExistence type="inferred from homology"/>
<evidence type="ECO:0000256" key="5">
    <source>
        <dbReference type="SAM" id="MobiDB-lite"/>
    </source>
</evidence>
<dbReference type="InterPro" id="IPR056761">
    <property type="entry name" value="Ufl1-like_C"/>
</dbReference>
<dbReference type="GO" id="GO:0032434">
    <property type="term" value="P:regulation of proteasomal ubiquitin-dependent protein catabolic process"/>
    <property type="evidence" value="ECO:0007669"/>
    <property type="project" value="TreeGrafter"/>
</dbReference>
<dbReference type="GO" id="GO:0034976">
    <property type="term" value="P:response to endoplasmic reticulum stress"/>
    <property type="evidence" value="ECO:0007669"/>
    <property type="project" value="TreeGrafter"/>
</dbReference>
<dbReference type="Pfam" id="PF23659">
    <property type="entry name" value="UFL1"/>
    <property type="match status" value="1"/>
</dbReference>
<gene>
    <name evidence="9" type="ORF">SI7747_01001453</name>
</gene>
<dbReference type="GO" id="GO:1990592">
    <property type="term" value="P:protein K69-linked ufmylation"/>
    <property type="evidence" value="ECO:0007669"/>
    <property type="project" value="TreeGrafter"/>
</dbReference>
<dbReference type="InterPro" id="IPR056580">
    <property type="entry name" value="Ufl1_dom"/>
</dbReference>
<evidence type="ECO:0000259" key="8">
    <source>
        <dbReference type="Pfam" id="PF25041"/>
    </source>
</evidence>